<dbReference type="KEGG" id="vcn:VOLCADRAFT_105478"/>
<proteinExistence type="predicted"/>
<sequence>MTVNAAEAAEQQVEQIQATEKPLEEEQQWEQDIPEHQTSEQEQPQAKNALQANIEEKRERSYYYAHAPRSTSEEPAPPPVPVVLERSVAEVTPSVVTIFNYAWADDGEVVKVYIPLEGVGEKCSDDDIKATFETRLFQVDVHGFKPGQVQRLLISKLSGEISPDGCRARKLANKLVVTLKKMGSSKWYSLRSNA</sequence>
<dbReference type="STRING" id="3068.D8U136"/>
<feature type="region of interest" description="Disordered" evidence="1">
    <location>
        <begin position="1"/>
        <end position="52"/>
    </location>
</feature>
<evidence type="ECO:0000259" key="2">
    <source>
        <dbReference type="PROSITE" id="PS51203"/>
    </source>
</evidence>
<dbReference type="PANTHER" id="PTHR13164:SF6">
    <property type="entry name" value="CS DOMAIN-CONTAINING PROTEIN"/>
    <property type="match status" value="1"/>
</dbReference>
<dbReference type="Proteomes" id="UP000001058">
    <property type="component" value="Unassembled WGS sequence"/>
</dbReference>
<organism evidence="4">
    <name type="scientific">Volvox carteri f. nagariensis</name>
    <dbReference type="NCBI Taxonomy" id="3068"/>
    <lineage>
        <taxon>Eukaryota</taxon>
        <taxon>Viridiplantae</taxon>
        <taxon>Chlorophyta</taxon>
        <taxon>core chlorophytes</taxon>
        <taxon>Chlorophyceae</taxon>
        <taxon>CS clade</taxon>
        <taxon>Chlamydomonadales</taxon>
        <taxon>Volvocaceae</taxon>
        <taxon>Volvox</taxon>
    </lineage>
</organism>
<protein>
    <recommendedName>
        <fullName evidence="2">CS domain-containing protein</fullName>
    </recommendedName>
</protein>
<dbReference type="InParanoid" id="D8U136"/>
<name>D8U136_VOLCA</name>
<dbReference type="AlphaFoldDB" id="D8U136"/>
<reference evidence="3 4" key="1">
    <citation type="journal article" date="2010" name="Science">
        <title>Genomic analysis of organismal complexity in the multicellular green alga Volvox carteri.</title>
        <authorList>
            <person name="Prochnik S.E."/>
            <person name="Umen J."/>
            <person name="Nedelcu A.M."/>
            <person name="Hallmann A."/>
            <person name="Miller S.M."/>
            <person name="Nishii I."/>
            <person name="Ferris P."/>
            <person name="Kuo A."/>
            <person name="Mitros T."/>
            <person name="Fritz-Laylin L.K."/>
            <person name="Hellsten U."/>
            <person name="Chapman J."/>
            <person name="Simakov O."/>
            <person name="Rensing S.A."/>
            <person name="Terry A."/>
            <person name="Pangilinan J."/>
            <person name="Kapitonov V."/>
            <person name="Jurka J."/>
            <person name="Salamov A."/>
            <person name="Shapiro H."/>
            <person name="Schmutz J."/>
            <person name="Grimwood J."/>
            <person name="Lindquist E."/>
            <person name="Lucas S."/>
            <person name="Grigoriev I.V."/>
            <person name="Schmitt R."/>
            <person name="Kirk D."/>
            <person name="Rokhsar D.S."/>
        </authorList>
    </citation>
    <scope>NUCLEOTIDE SEQUENCE [LARGE SCALE GENOMIC DNA]</scope>
    <source>
        <strain evidence="4">f. Nagariensis / Eve</strain>
    </source>
</reference>
<dbReference type="InterPro" id="IPR007052">
    <property type="entry name" value="CS_dom"/>
</dbReference>
<dbReference type="InterPro" id="IPR052289">
    <property type="entry name" value="Calcyclin-binding_UBL-bridge"/>
</dbReference>
<evidence type="ECO:0000256" key="1">
    <source>
        <dbReference type="SAM" id="MobiDB-lite"/>
    </source>
</evidence>
<dbReference type="Gene3D" id="2.60.40.790">
    <property type="match status" value="1"/>
</dbReference>
<dbReference type="PROSITE" id="PS51203">
    <property type="entry name" value="CS"/>
    <property type="match status" value="1"/>
</dbReference>
<gene>
    <name evidence="3" type="ORF">VOLCADRAFT_105478</name>
</gene>
<dbReference type="SUPFAM" id="SSF49764">
    <property type="entry name" value="HSP20-like chaperones"/>
    <property type="match status" value="1"/>
</dbReference>
<dbReference type="GO" id="GO:0005634">
    <property type="term" value="C:nucleus"/>
    <property type="evidence" value="ECO:0007669"/>
    <property type="project" value="TreeGrafter"/>
</dbReference>
<accession>D8U136</accession>
<feature type="compositionally biased region" description="Polar residues" evidence="1">
    <location>
        <begin position="40"/>
        <end position="51"/>
    </location>
</feature>
<evidence type="ECO:0000313" key="3">
    <source>
        <dbReference type="EMBL" id="EFJ46490.1"/>
    </source>
</evidence>
<dbReference type="OrthoDB" id="164025at2759"/>
<dbReference type="FunCoup" id="D8U136">
    <property type="interactions" value="1338"/>
</dbReference>
<dbReference type="GeneID" id="9628671"/>
<dbReference type="InterPro" id="IPR008978">
    <property type="entry name" value="HSP20-like_chaperone"/>
</dbReference>
<feature type="domain" description="CS" evidence="2">
    <location>
        <begin position="96"/>
        <end position="191"/>
    </location>
</feature>
<keyword evidence="4" id="KW-1185">Reference proteome</keyword>
<evidence type="ECO:0000313" key="4">
    <source>
        <dbReference type="Proteomes" id="UP000001058"/>
    </source>
</evidence>
<dbReference type="EMBL" id="GL378350">
    <property type="protein sequence ID" value="EFJ46490.1"/>
    <property type="molecule type" value="Genomic_DNA"/>
</dbReference>
<dbReference type="PANTHER" id="PTHR13164">
    <property type="entry name" value="CALICYLIN BINDING PROTEIN"/>
    <property type="match status" value="1"/>
</dbReference>
<feature type="compositionally biased region" description="Low complexity" evidence="1">
    <location>
        <begin position="1"/>
        <end position="20"/>
    </location>
</feature>
<dbReference type="RefSeq" id="XP_002952347.1">
    <property type="nucleotide sequence ID" value="XM_002952301.1"/>
</dbReference>
<dbReference type="Pfam" id="PF04969">
    <property type="entry name" value="CS"/>
    <property type="match status" value="1"/>
</dbReference>